<sequence>MSQTTAFYVVIGLLIIVSLLVILLAFNIVSLLKAVVQKEMSPEKKASMEKEPSWFAKTWAKWNDLKPLEEEQDIMLDHDYDGIKELDNHLPPWWKALFYLSIVYAVIYLMVFHVFKSAPLQEEEYEIEMALAQAAKSNMEQTIVVDFDESNVPFNDDAEALADGKKFFEAQCGMCHKADGGGLAGPNLTDDYWKHGGSMTDIYNVIKNGVPNTAMISWESKLNPLRLQNVASYVKSLRGTNPPGALPPDGELYVEESNQ</sequence>
<keyword evidence="2 4" id="KW-0479">Metal-binding</keyword>
<evidence type="ECO:0000256" key="4">
    <source>
        <dbReference type="PROSITE-ProRule" id="PRU00433"/>
    </source>
</evidence>
<keyword evidence="6" id="KW-0812">Transmembrane</keyword>
<proteinExistence type="predicted"/>
<dbReference type="EMBL" id="JSVA01000007">
    <property type="protein sequence ID" value="KOF03620.1"/>
    <property type="molecule type" value="Genomic_DNA"/>
</dbReference>
<keyword evidence="3 4" id="KW-0408">Iron</keyword>
<keyword evidence="6" id="KW-1133">Transmembrane helix</keyword>
<dbReference type="InterPro" id="IPR009056">
    <property type="entry name" value="Cyt_c-like_dom"/>
</dbReference>
<dbReference type="AlphaFoldDB" id="A0A0L8AN33"/>
<dbReference type="PROSITE" id="PS51007">
    <property type="entry name" value="CYTC"/>
    <property type="match status" value="1"/>
</dbReference>
<dbReference type="GO" id="GO:0046872">
    <property type="term" value="F:metal ion binding"/>
    <property type="evidence" value="ECO:0007669"/>
    <property type="project" value="UniProtKB-KW"/>
</dbReference>
<feature type="transmembrane region" description="Helical" evidence="6">
    <location>
        <begin position="96"/>
        <end position="115"/>
    </location>
</feature>
<feature type="domain" description="Cytochrome c" evidence="7">
    <location>
        <begin position="159"/>
        <end position="238"/>
    </location>
</feature>
<evidence type="ECO:0000256" key="2">
    <source>
        <dbReference type="ARBA" id="ARBA00022723"/>
    </source>
</evidence>
<organism evidence="8 9">
    <name type="scientific">Roseivirga seohaensis subsp. aquiponti</name>
    <dbReference type="NCBI Taxonomy" id="1566026"/>
    <lineage>
        <taxon>Bacteria</taxon>
        <taxon>Pseudomonadati</taxon>
        <taxon>Bacteroidota</taxon>
        <taxon>Cytophagia</taxon>
        <taxon>Cytophagales</taxon>
        <taxon>Roseivirgaceae</taxon>
        <taxon>Roseivirga</taxon>
    </lineage>
</organism>
<keyword evidence="1 4" id="KW-0349">Heme</keyword>
<dbReference type="Gene3D" id="1.10.760.10">
    <property type="entry name" value="Cytochrome c-like domain"/>
    <property type="match status" value="1"/>
</dbReference>
<dbReference type="Pfam" id="PF13442">
    <property type="entry name" value="Cytochrome_CBB3"/>
    <property type="match status" value="1"/>
</dbReference>
<dbReference type="Proteomes" id="UP000036908">
    <property type="component" value="Unassembled WGS sequence"/>
</dbReference>
<feature type="region of interest" description="Disordered" evidence="5">
    <location>
        <begin position="238"/>
        <end position="259"/>
    </location>
</feature>
<dbReference type="Gene3D" id="6.10.280.130">
    <property type="match status" value="1"/>
</dbReference>
<dbReference type="InterPro" id="IPR050597">
    <property type="entry name" value="Cytochrome_c_Oxidase_Subunit"/>
</dbReference>
<dbReference type="InterPro" id="IPR032858">
    <property type="entry name" value="CcoP_N"/>
</dbReference>
<dbReference type="PATRIC" id="fig|1566026.4.peg.3204"/>
<evidence type="ECO:0000313" key="9">
    <source>
        <dbReference type="Proteomes" id="UP000036908"/>
    </source>
</evidence>
<evidence type="ECO:0000256" key="3">
    <source>
        <dbReference type="ARBA" id="ARBA00023004"/>
    </source>
</evidence>
<dbReference type="Pfam" id="PF14715">
    <property type="entry name" value="FixP_N"/>
    <property type="match status" value="1"/>
</dbReference>
<dbReference type="GO" id="GO:0020037">
    <property type="term" value="F:heme binding"/>
    <property type="evidence" value="ECO:0007669"/>
    <property type="project" value="InterPro"/>
</dbReference>
<evidence type="ECO:0000259" key="7">
    <source>
        <dbReference type="PROSITE" id="PS51007"/>
    </source>
</evidence>
<dbReference type="InterPro" id="IPR036909">
    <property type="entry name" value="Cyt_c-like_dom_sf"/>
</dbReference>
<accession>A0A0L8AN33</accession>
<dbReference type="GO" id="GO:0009055">
    <property type="term" value="F:electron transfer activity"/>
    <property type="evidence" value="ECO:0007669"/>
    <property type="project" value="InterPro"/>
</dbReference>
<evidence type="ECO:0000256" key="1">
    <source>
        <dbReference type="ARBA" id="ARBA00022617"/>
    </source>
</evidence>
<dbReference type="PANTHER" id="PTHR33751:SF1">
    <property type="entry name" value="CBB3-TYPE CYTOCHROME C OXIDASE SUBUNIT FIXP"/>
    <property type="match status" value="1"/>
</dbReference>
<evidence type="ECO:0000313" key="8">
    <source>
        <dbReference type="EMBL" id="KOF03620.1"/>
    </source>
</evidence>
<reference evidence="9" key="1">
    <citation type="submission" date="2014-11" db="EMBL/GenBank/DDBJ databases">
        <title>Genome sequencing of Roseivirga sp. D-25.</title>
        <authorList>
            <person name="Selvaratnam C."/>
            <person name="Thevarajoo S."/>
            <person name="Goh K.M."/>
            <person name="Eee R."/>
            <person name="Chan K.-G."/>
            <person name="Chong C.S."/>
        </authorList>
    </citation>
    <scope>NUCLEOTIDE SEQUENCE [LARGE SCALE GENOMIC DNA]</scope>
    <source>
        <strain evidence="9">D-25</strain>
    </source>
</reference>
<keyword evidence="6" id="KW-0472">Membrane</keyword>
<feature type="transmembrane region" description="Helical" evidence="6">
    <location>
        <begin position="6"/>
        <end position="32"/>
    </location>
</feature>
<dbReference type="InterPro" id="IPR038414">
    <property type="entry name" value="CcoP_N_sf"/>
</dbReference>
<evidence type="ECO:0000256" key="5">
    <source>
        <dbReference type="SAM" id="MobiDB-lite"/>
    </source>
</evidence>
<dbReference type="SUPFAM" id="SSF46626">
    <property type="entry name" value="Cytochrome c"/>
    <property type="match status" value="1"/>
</dbReference>
<keyword evidence="9" id="KW-1185">Reference proteome</keyword>
<protein>
    <recommendedName>
        <fullName evidence="7">Cytochrome c domain-containing protein</fullName>
    </recommendedName>
</protein>
<gene>
    <name evidence="8" type="ORF">OB69_06885</name>
</gene>
<evidence type="ECO:0000256" key="6">
    <source>
        <dbReference type="SAM" id="Phobius"/>
    </source>
</evidence>
<dbReference type="PANTHER" id="PTHR33751">
    <property type="entry name" value="CBB3-TYPE CYTOCHROME C OXIDASE SUBUNIT FIXP"/>
    <property type="match status" value="1"/>
</dbReference>
<name>A0A0L8AN33_9BACT</name>
<comment type="caution">
    <text evidence="8">The sequence shown here is derived from an EMBL/GenBank/DDBJ whole genome shotgun (WGS) entry which is preliminary data.</text>
</comment>